<keyword evidence="2" id="KW-1185">Reference proteome</keyword>
<sequence>MKLNKIGILILLIITISGKSYTQDSTQNRLKPLLIASSATYVTSLVLLDQLWYSDFERKGFHFFNDNREWKQVDKVGHFYSAFHISNASYKLLRWAYMDEDKSIFWGSIASVIALTPIEIFDGFSSEYGASYGDLIANTAGGLFFYGQQKTWGEIRVHPKYSFSQSPYAELRPETLGKNLSEELLKDYNAQTFWLSFDLSKFNAKLPKWLNIAMGYGANDMIFANDDSNKSAGFNPQRQFYIGLDLDLNEYKTRSKALNTLIYFVNMVKIPGPTLELRNGKFYFHSFYY</sequence>
<name>A0A974WKQ8_9BACT</name>
<protein>
    <submittedName>
        <fullName evidence="1">DUF2279 domain-containing protein</fullName>
    </submittedName>
</protein>
<dbReference type="InterPro" id="IPR018736">
    <property type="entry name" value="DUF2279_periplasmic_lipo"/>
</dbReference>
<dbReference type="Proteomes" id="UP000662783">
    <property type="component" value="Chromosome"/>
</dbReference>
<dbReference type="EMBL" id="CP070608">
    <property type="protein sequence ID" value="QSE97158.1"/>
    <property type="molecule type" value="Genomic_DNA"/>
</dbReference>
<evidence type="ECO:0000313" key="2">
    <source>
        <dbReference type="Proteomes" id="UP000662783"/>
    </source>
</evidence>
<dbReference type="AlphaFoldDB" id="A0A974WKQ8"/>
<dbReference type="RefSeq" id="WP_205721671.1">
    <property type="nucleotide sequence ID" value="NZ_CP070608.1"/>
</dbReference>
<dbReference type="KEGG" id="fuv:JR347_16425"/>
<accession>A0A974WKQ8</accession>
<dbReference type="Pfam" id="PF10043">
    <property type="entry name" value="DUF2279"/>
    <property type="match status" value="1"/>
</dbReference>
<reference evidence="1" key="1">
    <citation type="submission" date="2021-02" db="EMBL/GenBank/DDBJ databases">
        <title>Fulvivirga sp. S481 isolated from sea water.</title>
        <authorList>
            <person name="Bae S.S."/>
            <person name="Baek K."/>
        </authorList>
    </citation>
    <scope>NUCLEOTIDE SEQUENCE</scope>
    <source>
        <strain evidence="1">S481</strain>
    </source>
</reference>
<evidence type="ECO:0000313" key="1">
    <source>
        <dbReference type="EMBL" id="QSE97158.1"/>
    </source>
</evidence>
<gene>
    <name evidence="1" type="ORF">JR347_16425</name>
</gene>
<organism evidence="1 2">
    <name type="scientific">Fulvivirga lutea</name>
    <dbReference type="NCBI Taxonomy" id="2810512"/>
    <lineage>
        <taxon>Bacteria</taxon>
        <taxon>Pseudomonadati</taxon>
        <taxon>Bacteroidota</taxon>
        <taxon>Cytophagia</taxon>
        <taxon>Cytophagales</taxon>
        <taxon>Fulvivirgaceae</taxon>
        <taxon>Fulvivirga</taxon>
    </lineage>
</organism>
<proteinExistence type="predicted"/>